<proteinExistence type="predicted"/>
<protein>
    <submittedName>
        <fullName evidence="3">Putative PAS/PAC sensor protein</fullName>
    </submittedName>
</protein>
<gene>
    <name evidence="3" type="ORF">CfE428DRAFT_4602</name>
</gene>
<dbReference type="SMART" id="SM00091">
    <property type="entry name" value="PAS"/>
    <property type="match status" value="1"/>
</dbReference>
<organism evidence="3 4">
    <name type="scientific">Chthoniobacter flavus Ellin428</name>
    <dbReference type="NCBI Taxonomy" id="497964"/>
    <lineage>
        <taxon>Bacteria</taxon>
        <taxon>Pseudomonadati</taxon>
        <taxon>Verrucomicrobiota</taxon>
        <taxon>Spartobacteria</taxon>
        <taxon>Chthoniobacterales</taxon>
        <taxon>Chthoniobacteraceae</taxon>
        <taxon>Chthoniobacter</taxon>
    </lineage>
</organism>
<dbReference type="NCBIfam" id="TIGR00229">
    <property type="entry name" value="sensory_box"/>
    <property type="match status" value="1"/>
</dbReference>
<dbReference type="InterPro" id="IPR035965">
    <property type="entry name" value="PAS-like_dom_sf"/>
</dbReference>
<accession>B4D6R2</accession>
<dbReference type="InParanoid" id="B4D6R2"/>
<dbReference type="Pfam" id="PF08448">
    <property type="entry name" value="PAS_4"/>
    <property type="match status" value="1"/>
</dbReference>
<evidence type="ECO:0000313" key="3">
    <source>
        <dbReference type="EMBL" id="EDY17863.1"/>
    </source>
</evidence>
<feature type="domain" description="PAC" evidence="2">
    <location>
        <begin position="94"/>
        <end position="149"/>
    </location>
</feature>
<dbReference type="Proteomes" id="UP000005824">
    <property type="component" value="Unassembled WGS sequence"/>
</dbReference>
<dbReference type="eggNOG" id="COG5002">
    <property type="taxonomic scope" value="Bacteria"/>
</dbReference>
<dbReference type="AlphaFoldDB" id="B4D6R2"/>
<keyword evidence="4" id="KW-1185">Reference proteome</keyword>
<reference evidence="3 4" key="1">
    <citation type="journal article" date="2011" name="J. Bacteriol.">
        <title>Genome sequence of Chthoniobacter flavus Ellin428, an aerobic heterotrophic soil bacterium.</title>
        <authorList>
            <person name="Kant R."/>
            <person name="van Passel M.W."/>
            <person name="Palva A."/>
            <person name="Lucas S."/>
            <person name="Lapidus A."/>
            <person name="Glavina Del Rio T."/>
            <person name="Dalin E."/>
            <person name="Tice H."/>
            <person name="Bruce D."/>
            <person name="Goodwin L."/>
            <person name="Pitluck S."/>
            <person name="Larimer F.W."/>
            <person name="Land M.L."/>
            <person name="Hauser L."/>
            <person name="Sangwan P."/>
            <person name="de Vos W.M."/>
            <person name="Janssen P.H."/>
            <person name="Smidt H."/>
        </authorList>
    </citation>
    <scope>NUCLEOTIDE SEQUENCE [LARGE SCALE GENOMIC DNA]</scope>
    <source>
        <strain evidence="3 4">Ellin428</strain>
    </source>
</reference>
<dbReference type="Gene3D" id="3.30.450.20">
    <property type="entry name" value="PAS domain"/>
    <property type="match status" value="1"/>
</dbReference>
<dbReference type="PROSITE" id="PS50112">
    <property type="entry name" value="PAS"/>
    <property type="match status" value="1"/>
</dbReference>
<dbReference type="SUPFAM" id="SSF55785">
    <property type="entry name" value="PYP-like sensor domain (PAS domain)"/>
    <property type="match status" value="1"/>
</dbReference>
<dbReference type="InterPro" id="IPR000700">
    <property type="entry name" value="PAS-assoc_C"/>
</dbReference>
<comment type="caution">
    <text evidence="3">The sequence shown here is derived from an EMBL/GenBank/DDBJ whole genome shotgun (WGS) entry which is preliminary data.</text>
</comment>
<dbReference type="CDD" id="cd00130">
    <property type="entry name" value="PAS"/>
    <property type="match status" value="1"/>
</dbReference>
<dbReference type="InterPro" id="IPR000014">
    <property type="entry name" value="PAS"/>
</dbReference>
<name>B4D6R2_9BACT</name>
<dbReference type="PROSITE" id="PS50113">
    <property type="entry name" value="PAC"/>
    <property type="match status" value="1"/>
</dbReference>
<dbReference type="InterPro" id="IPR013656">
    <property type="entry name" value="PAS_4"/>
</dbReference>
<sequence>MESVTCATNHAELDGVSKYLEEHALLQFVLDHSSDRIFFKDKDSRFMRISRSLARRFGLHDEDEIVGKTDFDFFSPAHAQNALEDEKKIMQTGEPIFGKIERETMPDGKIRYAYTTKLPLRNENGSIVGTCGISTDLAKQMNDEEMLAKSYTLLGGAQVEKIIVYLQTAQRLVNSAHEELQQNQFRNMCLAEERKRE</sequence>
<dbReference type="RefSeq" id="WP_006981923.1">
    <property type="nucleotide sequence ID" value="NZ_ABVL01000016.1"/>
</dbReference>
<dbReference type="EMBL" id="ABVL01000016">
    <property type="protein sequence ID" value="EDY17863.1"/>
    <property type="molecule type" value="Genomic_DNA"/>
</dbReference>
<evidence type="ECO:0000313" key="4">
    <source>
        <dbReference type="Proteomes" id="UP000005824"/>
    </source>
</evidence>
<evidence type="ECO:0000259" key="1">
    <source>
        <dbReference type="PROSITE" id="PS50112"/>
    </source>
</evidence>
<feature type="domain" description="PAS" evidence="1">
    <location>
        <begin position="22"/>
        <end position="93"/>
    </location>
</feature>
<dbReference type="STRING" id="497964.CfE428DRAFT_4602"/>
<evidence type="ECO:0000259" key="2">
    <source>
        <dbReference type="PROSITE" id="PS50113"/>
    </source>
</evidence>